<dbReference type="PANTHER" id="PTHR10996">
    <property type="entry name" value="2-HYDROXYACID DEHYDROGENASE-RELATED"/>
    <property type="match status" value="1"/>
</dbReference>
<name>A0A6J7F584_9ZZZZ</name>
<sequence length="295" mass="32369">MKIWSFWEGLEAPAGMDFLPTNGELPTPDQYSEIEFYAPKYMAGKPSYEPILHMPNLKVVQLMMAGYEEALPYMRDGITLCNARGVHDASTAELAIGLAIGVRRGFPQFAKDQAISKWNHQRNPTLVDSKVAVVGYGSIGLEIQSMLAPFHTEVTGFSRSGMNGSRLMSEFDALLPTFDVVILITPLTDETRHLMNERRLSLMKDGSTLINVARGPVVDTDALVAELNSGRISAGVDVTDPEPLPTEHPLWKCPNLIIAPHVGGDSNAFVPRGRQLVMDQLGRISRGEPLINIVS</sequence>
<dbReference type="PANTHER" id="PTHR10996:SF178">
    <property type="entry name" value="2-HYDROXYACID DEHYDROGENASE YGL185C-RELATED"/>
    <property type="match status" value="1"/>
</dbReference>
<dbReference type="CDD" id="cd12166">
    <property type="entry name" value="2-Hacid_dh_7"/>
    <property type="match status" value="1"/>
</dbReference>
<evidence type="ECO:0000256" key="1">
    <source>
        <dbReference type="ARBA" id="ARBA00023002"/>
    </source>
</evidence>
<evidence type="ECO:0000259" key="3">
    <source>
        <dbReference type="Pfam" id="PF02826"/>
    </source>
</evidence>
<dbReference type="EMBL" id="CAFBME010000017">
    <property type="protein sequence ID" value="CAB4890617.1"/>
    <property type="molecule type" value="Genomic_DNA"/>
</dbReference>
<feature type="domain" description="D-isomer specific 2-hydroxyacid dehydrogenase NAD-binding" evidence="3">
    <location>
        <begin position="97"/>
        <end position="263"/>
    </location>
</feature>
<reference evidence="4" key="1">
    <citation type="submission" date="2020-05" db="EMBL/GenBank/DDBJ databases">
        <authorList>
            <person name="Chiriac C."/>
            <person name="Salcher M."/>
            <person name="Ghai R."/>
            <person name="Kavagutti S V."/>
        </authorList>
    </citation>
    <scope>NUCLEOTIDE SEQUENCE</scope>
</reference>
<dbReference type="Gene3D" id="3.40.50.720">
    <property type="entry name" value="NAD(P)-binding Rossmann-like Domain"/>
    <property type="match status" value="2"/>
</dbReference>
<dbReference type="InterPro" id="IPR036291">
    <property type="entry name" value="NAD(P)-bd_dom_sf"/>
</dbReference>
<gene>
    <name evidence="4" type="ORF">UFOPK3555_00312</name>
    <name evidence="5" type="ORF">UFOPK4095_00878</name>
</gene>
<dbReference type="InterPro" id="IPR006140">
    <property type="entry name" value="D-isomer_DH_NAD-bd"/>
</dbReference>
<evidence type="ECO:0000256" key="2">
    <source>
        <dbReference type="ARBA" id="ARBA00023027"/>
    </source>
</evidence>
<dbReference type="GO" id="GO:0016618">
    <property type="term" value="F:hydroxypyruvate reductase [NAD(P)H] activity"/>
    <property type="evidence" value="ECO:0007669"/>
    <property type="project" value="TreeGrafter"/>
</dbReference>
<dbReference type="AlphaFoldDB" id="A0A6J7F584"/>
<dbReference type="EMBL" id="CAFBPI010000054">
    <property type="protein sequence ID" value="CAB5018764.1"/>
    <property type="molecule type" value="Genomic_DNA"/>
</dbReference>
<protein>
    <submittedName>
        <fullName evidence="4">Unannotated protein</fullName>
    </submittedName>
</protein>
<proteinExistence type="predicted"/>
<keyword evidence="2" id="KW-0520">NAD</keyword>
<evidence type="ECO:0000313" key="4">
    <source>
        <dbReference type="EMBL" id="CAB4890617.1"/>
    </source>
</evidence>
<organism evidence="4">
    <name type="scientific">freshwater metagenome</name>
    <dbReference type="NCBI Taxonomy" id="449393"/>
    <lineage>
        <taxon>unclassified sequences</taxon>
        <taxon>metagenomes</taxon>
        <taxon>ecological metagenomes</taxon>
    </lineage>
</organism>
<dbReference type="GO" id="GO:0030267">
    <property type="term" value="F:glyoxylate reductase (NADPH) activity"/>
    <property type="evidence" value="ECO:0007669"/>
    <property type="project" value="TreeGrafter"/>
</dbReference>
<dbReference type="SUPFAM" id="SSF51735">
    <property type="entry name" value="NAD(P)-binding Rossmann-fold domains"/>
    <property type="match status" value="1"/>
</dbReference>
<accession>A0A6J7F584</accession>
<dbReference type="GO" id="GO:0051287">
    <property type="term" value="F:NAD binding"/>
    <property type="evidence" value="ECO:0007669"/>
    <property type="project" value="InterPro"/>
</dbReference>
<dbReference type="GO" id="GO:0005829">
    <property type="term" value="C:cytosol"/>
    <property type="evidence" value="ECO:0007669"/>
    <property type="project" value="TreeGrafter"/>
</dbReference>
<dbReference type="Pfam" id="PF02826">
    <property type="entry name" value="2-Hacid_dh_C"/>
    <property type="match status" value="1"/>
</dbReference>
<keyword evidence="1" id="KW-0560">Oxidoreductase</keyword>
<dbReference type="InterPro" id="IPR050223">
    <property type="entry name" value="D-isomer_2-hydroxyacid_DH"/>
</dbReference>
<evidence type="ECO:0000313" key="5">
    <source>
        <dbReference type="EMBL" id="CAB5018764.1"/>
    </source>
</evidence>